<dbReference type="Proteomes" id="UP000554482">
    <property type="component" value="Unassembled WGS sequence"/>
</dbReference>
<sequence length="315" mass="35659">MGKGTIEVGVVFKFFDGNQSVVVTVSQNRRGVFLQVMLVNRNGGKKNRILCIPIGAGCNGYASLGANLRPMMENRNIGRQEVPTTQDFPQMQRIHNRPNTFVEARGRSNVVDQRGNRVTVETQDRLQGVFGYAELKETSIGEALVFLDTEDMVQHLITLPPLRVWGNCFTFTKWEPWMGALKIDKSTKMDVLIAFSGLPYHLRACQVVEALAKKCGNQIEVDIMHLKYYETHCFAKIKNCEIHMVPRIIPVEEKGKVYYVWVEIVDDRLRSLARRPEPETIVVQNKSPVNIPSCGIRDECVQVDQLDINLDVGPN</sequence>
<keyword evidence="2" id="KW-1185">Reference proteome</keyword>
<organism evidence="1 2">
    <name type="scientific">Thalictrum thalictroides</name>
    <name type="common">Rue-anemone</name>
    <name type="synonym">Anemone thalictroides</name>
    <dbReference type="NCBI Taxonomy" id="46969"/>
    <lineage>
        <taxon>Eukaryota</taxon>
        <taxon>Viridiplantae</taxon>
        <taxon>Streptophyta</taxon>
        <taxon>Embryophyta</taxon>
        <taxon>Tracheophyta</taxon>
        <taxon>Spermatophyta</taxon>
        <taxon>Magnoliopsida</taxon>
        <taxon>Ranunculales</taxon>
        <taxon>Ranunculaceae</taxon>
        <taxon>Thalictroideae</taxon>
        <taxon>Thalictrum</taxon>
    </lineage>
</organism>
<proteinExistence type="predicted"/>
<evidence type="ECO:0008006" key="3">
    <source>
        <dbReference type="Google" id="ProtNLM"/>
    </source>
</evidence>
<reference evidence="1 2" key="1">
    <citation type="submission" date="2020-06" db="EMBL/GenBank/DDBJ databases">
        <title>Transcriptomic and genomic resources for Thalictrum thalictroides and T. hernandezii: Facilitating candidate gene discovery in an emerging model plant lineage.</title>
        <authorList>
            <person name="Arias T."/>
            <person name="Riano-Pachon D.M."/>
            <person name="Di Stilio V.S."/>
        </authorList>
    </citation>
    <scope>NUCLEOTIDE SEQUENCE [LARGE SCALE GENOMIC DNA]</scope>
    <source>
        <strain evidence="2">cv. WT478/WT964</strain>
        <tissue evidence="1">Leaves</tissue>
    </source>
</reference>
<evidence type="ECO:0000313" key="1">
    <source>
        <dbReference type="EMBL" id="KAF5188725.1"/>
    </source>
</evidence>
<gene>
    <name evidence="1" type="ORF">FRX31_021685</name>
</gene>
<name>A0A7J6VX02_THATH</name>
<dbReference type="AlphaFoldDB" id="A0A7J6VX02"/>
<evidence type="ECO:0000313" key="2">
    <source>
        <dbReference type="Proteomes" id="UP000554482"/>
    </source>
</evidence>
<comment type="caution">
    <text evidence="1">The sequence shown here is derived from an EMBL/GenBank/DDBJ whole genome shotgun (WGS) entry which is preliminary data.</text>
</comment>
<accession>A0A7J6VX02</accession>
<protein>
    <recommendedName>
        <fullName evidence="3">DUF4283 domain-containing protein</fullName>
    </recommendedName>
</protein>
<dbReference type="EMBL" id="JABWDY010026385">
    <property type="protein sequence ID" value="KAF5188725.1"/>
    <property type="molecule type" value="Genomic_DNA"/>
</dbReference>